<dbReference type="PANTHER" id="PTHR12265">
    <property type="entry name" value="TRANSMEMBRANE PROTEIN 53"/>
    <property type="match status" value="1"/>
</dbReference>
<dbReference type="AlphaFoldDB" id="A0A7J6GK57"/>
<evidence type="ECO:0000313" key="2">
    <source>
        <dbReference type="EMBL" id="KAF4383315.1"/>
    </source>
</evidence>
<dbReference type="PANTHER" id="PTHR12265:SF11">
    <property type="entry name" value="ALPHA_BETA-HYDROLASES SUPERFAMILY PROTEIN"/>
    <property type="match status" value="1"/>
</dbReference>
<organism evidence="2 3">
    <name type="scientific">Cannabis sativa</name>
    <name type="common">Hemp</name>
    <name type="synonym">Marijuana</name>
    <dbReference type="NCBI Taxonomy" id="3483"/>
    <lineage>
        <taxon>Eukaryota</taxon>
        <taxon>Viridiplantae</taxon>
        <taxon>Streptophyta</taxon>
        <taxon>Embryophyta</taxon>
        <taxon>Tracheophyta</taxon>
        <taxon>Spermatophyta</taxon>
        <taxon>Magnoliopsida</taxon>
        <taxon>eudicotyledons</taxon>
        <taxon>Gunneridae</taxon>
        <taxon>Pentapetalae</taxon>
        <taxon>rosids</taxon>
        <taxon>fabids</taxon>
        <taxon>Rosales</taxon>
        <taxon>Cannabaceae</taxon>
        <taxon>Cannabis</taxon>
    </lineage>
</organism>
<evidence type="ECO:0000313" key="3">
    <source>
        <dbReference type="Proteomes" id="UP000525078"/>
    </source>
</evidence>
<sequence length="599" mass="66854">MEAPVRRIFPKPTTVLNLNRHHLIHKTTPSFVTLPLKRHRRLAKLAQPKLSVSPICRSSTFPSEPNPFKPFQSFSSLSQISHYHSPSPLSQTNDGVSSWSSASQNPINGNDGVLGGKNDCEVAVVLLGWLGCKTRHLKRYAEWYNSRGFHTVTFVTNVREVLWFDLARRAEERVLTLADELISWVSEKGPDGKERCLVFHTFSNTGWFVYGTIVEALHIRPDLVDKVKGCIVDSGAAEPFSPKVWAAGFSAAILKKRSASTLQTNIEALSNTKEKEQPVIEVVLLSLLETLFAILLNFPDVNRRLTNVVSVLSKKQPPCPQLYLYSTADKVVPYQSIESFIEEQKEMGREVKSFNFGSSPHVDHYRSFPNLYSSELENFLTECFAISPNLLSFSLLSPDPLFLTKVFEWPRPSTTERKVLERPGASMFAPESRRRILRLGSGNLVGEASAELARSRIVIGVCDQPMLIKKQFAELIQPIEERIGNVKDYIKSIKPELVVEAVPIIDPYGPSIVDENLEAIVVSKETLPGGISVNKKRAERGLSQLKIEVVDLVSEGSSGDKLSSTTLRKLEAEKAKKNTLTRDSITTTTTEEIENGSKI</sequence>
<gene>
    <name evidence="2" type="ORF">F8388_009346</name>
</gene>
<dbReference type="EMBL" id="JAATIP010000053">
    <property type="protein sequence ID" value="KAF4383315.1"/>
    <property type="molecule type" value="Genomic_DNA"/>
</dbReference>
<dbReference type="Gene3D" id="3.40.50.620">
    <property type="entry name" value="HUPs"/>
    <property type="match status" value="1"/>
</dbReference>
<dbReference type="Gene3D" id="3.40.50.1820">
    <property type="entry name" value="alpha/beta hydrolase"/>
    <property type="match status" value="1"/>
</dbReference>
<dbReference type="InterPro" id="IPR029058">
    <property type="entry name" value="AB_hydrolase_fold"/>
</dbReference>
<name>A0A7J6GK57_CANSA</name>
<dbReference type="Pfam" id="PF05705">
    <property type="entry name" value="DUF829"/>
    <property type="match status" value="1"/>
</dbReference>
<feature type="region of interest" description="Disordered" evidence="1">
    <location>
        <begin position="578"/>
        <end position="599"/>
    </location>
</feature>
<dbReference type="Proteomes" id="UP000525078">
    <property type="component" value="Unassembled WGS sequence"/>
</dbReference>
<dbReference type="CDD" id="cd02164">
    <property type="entry name" value="PPAT_CoAS"/>
    <property type="match status" value="1"/>
</dbReference>
<dbReference type="InterPro" id="IPR008547">
    <property type="entry name" value="DUF829_TMEM53"/>
</dbReference>
<comment type="caution">
    <text evidence="2">The sequence shown here is derived from an EMBL/GenBank/DDBJ whole genome shotgun (WGS) entry which is preliminary data.</text>
</comment>
<evidence type="ECO:0000256" key="1">
    <source>
        <dbReference type="SAM" id="MobiDB-lite"/>
    </source>
</evidence>
<dbReference type="InterPro" id="IPR014729">
    <property type="entry name" value="Rossmann-like_a/b/a_fold"/>
</dbReference>
<dbReference type="SUPFAM" id="SSF53474">
    <property type="entry name" value="alpha/beta-Hydrolases"/>
    <property type="match status" value="1"/>
</dbReference>
<protein>
    <submittedName>
        <fullName evidence="2">Uncharacterized protein</fullName>
    </submittedName>
</protein>
<reference evidence="2 3" key="1">
    <citation type="journal article" date="2020" name="bioRxiv">
        <title>Sequence and annotation of 42 cannabis genomes reveals extensive copy number variation in cannabinoid synthesis and pathogen resistance genes.</title>
        <authorList>
            <person name="Mckernan K.J."/>
            <person name="Helbert Y."/>
            <person name="Kane L.T."/>
            <person name="Ebling H."/>
            <person name="Zhang L."/>
            <person name="Liu B."/>
            <person name="Eaton Z."/>
            <person name="Mclaughlin S."/>
            <person name="Kingan S."/>
            <person name="Baybayan P."/>
            <person name="Concepcion G."/>
            <person name="Jordan M."/>
            <person name="Riva A."/>
            <person name="Barbazuk W."/>
            <person name="Harkins T."/>
        </authorList>
    </citation>
    <scope>NUCLEOTIDE SEQUENCE [LARGE SCALE GENOMIC DNA]</scope>
    <source>
        <strain evidence="3">cv. Jamaican Lion 4</strain>
        <tissue evidence="2">Leaf</tissue>
    </source>
</reference>
<accession>A0A7J6GK57</accession>
<proteinExistence type="predicted"/>